<feature type="compositionally biased region" description="Low complexity" evidence="4">
    <location>
        <begin position="233"/>
        <end position="244"/>
    </location>
</feature>
<dbReference type="OrthoDB" id="1926221at2759"/>
<dbReference type="PANTHER" id="PTHR33388">
    <property type="entry name" value="OS01G0212500 PROTEIN"/>
    <property type="match status" value="1"/>
</dbReference>
<dbReference type="GO" id="GO:0003700">
    <property type="term" value="F:DNA-binding transcription factor activity"/>
    <property type="evidence" value="ECO:0007669"/>
    <property type="project" value="InterPro"/>
</dbReference>
<keyword evidence="6" id="KW-1185">Reference proteome</keyword>
<sequence>MGEDDESSKSKNDGAGAGGSRKGAGRPCKKPKPKKVPQRGLGVAQLEKIRLEEEEKEKAAAAAATSAIGSSNNSPCDLRLQFANFPHTNHPSSPNSLPSSTVSLANSGGSEACLHGVPPQGRVGGPHLWTPHNFENENKNLRMDPKLTLASTLPSESNPISPSFNWVQRTQQQQHHHPSSSMVSASSGTSSTNVPNPLIEIPSNQNYSGCYVSKRQEERMTGIKRPSSFSLENPPLSSSNFKSLSFPSPMKVSETISCRRGREFNLDFSNSTIREIPSLEPSNSDLNSKKKKKENNNFGGDFLRLAPPIPCSNFKSTSAFQPFHNLGIIKNQVPPPSGYKQFNQQQQHWYNFIPPSSNAALIGHQQSDRFQNCNMVGRSANLDLSLKL</sequence>
<gene>
    <name evidence="5" type="ORF">PHAVU_011G157100g</name>
</gene>
<feature type="compositionally biased region" description="Low complexity" evidence="4">
    <location>
        <begin position="179"/>
        <end position="191"/>
    </location>
</feature>
<dbReference type="Gramene" id="ESW05159">
    <property type="protein sequence ID" value="ESW05159"/>
    <property type="gene ID" value="PHAVU_011G157100g"/>
</dbReference>
<accession>V7AHZ8</accession>
<dbReference type="AlphaFoldDB" id="V7AHZ8"/>
<evidence type="ECO:0000256" key="3">
    <source>
        <dbReference type="ARBA" id="ARBA00023163"/>
    </source>
</evidence>
<feature type="region of interest" description="Disordered" evidence="4">
    <location>
        <begin position="223"/>
        <end position="244"/>
    </location>
</feature>
<evidence type="ECO:0000313" key="6">
    <source>
        <dbReference type="Proteomes" id="UP000000226"/>
    </source>
</evidence>
<dbReference type="InterPro" id="IPR040356">
    <property type="entry name" value="SPEAR"/>
</dbReference>
<feature type="compositionally biased region" description="Low complexity" evidence="4">
    <location>
        <begin position="86"/>
        <end position="104"/>
    </location>
</feature>
<dbReference type="EMBL" id="CM002298">
    <property type="protein sequence ID" value="ESW05159.1"/>
    <property type="molecule type" value="Genomic_DNA"/>
</dbReference>
<dbReference type="eggNOG" id="ENOG502QSN2">
    <property type="taxonomic scope" value="Eukaryota"/>
</dbReference>
<evidence type="ECO:0000313" key="5">
    <source>
        <dbReference type="EMBL" id="ESW05159.1"/>
    </source>
</evidence>
<dbReference type="Pfam" id="PF08744">
    <property type="entry name" value="NOZZLE"/>
    <property type="match status" value="1"/>
</dbReference>
<feature type="compositionally biased region" description="Basic residues" evidence="4">
    <location>
        <begin position="23"/>
        <end position="37"/>
    </location>
</feature>
<feature type="region of interest" description="Disordered" evidence="4">
    <location>
        <begin position="1"/>
        <end position="43"/>
    </location>
</feature>
<evidence type="ECO:0008006" key="7">
    <source>
        <dbReference type="Google" id="ProtNLM"/>
    </source>
</evidence>
<feature type="region of interest" description="Disordered" evidence="4">
    <location>
        <begin position="151"/>
        <end position="201"/>
    </location>
</feature>
<name>V7AHZ8_PHAVU</name>
<evidence type="ECO:0000256" key="1">
    <source>
        <dbReference type="ARBA" id="ARBA00022491"/>
    </source>
</evidence>
<keyword evidence="2" id="KW-0805">Transcription regulation</keyword>
<feature type="region of interest" description="Disordered" evidence="4">
    <location>
        <begin position="85"/>
        <end position="104"/>
    </location>
</feature>
<dbReference type="STRING" id="3885.V7AHZ8"/>
<dbReference type="Proteomes" id="UP000000226">
    <property type="component" value="Chromosome 11"/>
</dbReference>
<dbReference type="PANTHER" id="PTHR33388:SF1">
    <property type="entry name" value="PROTEIN SPEAR2"/>
    <property type="match status" value="1"/>
</dbReference>
<keyword evidence="3" id="KW-0804">Transcription</keyword>
<keyword evidence="1" id="KW-0678">Repressor</keyword>
<dbReference type="OMA" id="QFANFPH"/>
<feature type="compositionally biased region" description="Polar residues" evidence="4">
    <location>
        <begin position="151"/>
        <end position="170"/>
    </location>
</feature>
<protein>
    <recommendedName>
        <fullName evidence="7">SPOROCYTELESS-like EAR-containing protein</fullName>
    </recommendedName>
</protein>
<organism evidence="5 6">
    <name type="scientific">Phaseolus vulgaris</name>
    <name type="common">Kidney bean</name>
    <name type="synonym">French bean</name>
    <dbReference type="NCBI Taxonomy" id="3885"/>
    <lineage>
        <taxon>Eukaryota</taxon>
        <taxon>Viridiplantae</taxon>
        <taxon>Streptophyta</taxon>
        <taxon>Embryophyta</taxon>
        <taxon>Tracheophyta</taxon>
        <taxon>Spermatophyta</taxon>
        <taxon>Magnoliopsida</taxon>
        <taxon>eudicotyledons</taxon>
        <taxon>Gunneridae</taxon>
        <taxon>Pentapetalae</taxon>
        <taxon>rosids</taxon>
        <taxon>fabids</taxon>
        <taxon>Fabales</taxon>
        <taxon>Fabaceae</taxon>
        <taxon>Papilionoideae</taxon>
        <taxon>50 kb inversion clade</taxon>
        <taxon>NPAAA clade</taxon>
        <taxon>indigoferoid/millettioid clade</taxon>
        <taxon>Phaseoleae</taxon>
        <taxon>Phaseolus</taxon>
    </lineage>
</organism>
<proteinExistence type="predicted"/>
<evidence type="ECO:0000256" key="2">
    <source>
        <dbReference type="ARBA" id="ARBA00023015"/>
    </source>
</evidence>
<reference evidence="6" key="1">
    <citation type="journal article" date="2014" name="Nat. Genet.">
        <title>A reference genome for common bean and genome-wide analysis of dual domestications.</title>
        <authorList>
            <person name="Schmutz J."/>
            <person name="McClean P.E."/>
            <person name="Mamidi S."/>
            <person name="Wu G.A."/>
            <person name="Cannon S.B."/>
            <person name="Grimwood J."/>
            <person name="Jenkins J."/>
            <person name="Shu S."/>
            <person name="Song Q."/>
            <person name="Chavarro C."/>
            <person name="Torres-Torres M."/>
            <person name="Geffroy V."/>
            <person name="Moghaddam S.M."/>
            <person name="Gao D."/>
            <person name="Abernathy B."/>
            <person name="Barry K."/>
            <person name="Blair M."/>
            <person name="Brick M.A."/>
            <person name="Chovatia M."/>
            <person name="Gepts P."/>
            <person name="Goodstein D.M."/>
            <person name="Gonzales M."/>
            <person name="Hellsten U."/>
            <person name="Hyten D.L."/>
            <person name="Jia G."/>
            <person name="Kelly J.D."/>
            <person name="Kudrna D."/>
            <person name="Lee R."/>
            <person name="Richard M.M."/>
            <person name="Miklas P.N."/>
            <person name="Osorno J.M."/>
            <person name="Rodrigues J."/>
            <person name="Thareau V."/>
            <person name="Urrea C.A."/>
            <person name="Wang M."/>
            <person name="Yu Y."/>
            <person name="Zhang M."/>
            <person name="Wing R.A."/>
            <person name="Cregan P.B."/>
            <person name="Rokhsar D.S."/>
            <person name="Jackson S.A."/>
        </authorList>
    </citation>
    <scope>NUCLEOTIDE SEQUENCE [LARGE SCALE GENOMIC DNA]</scope>
    <source>
        <strain evidence="6">cv. G19833</strain>
    </source>
</reference>
<evidence type="ECO:0000256" key="4">
    <source>
        <dbReference type="SAM" id="MobiDB-lite"/>
    </source>
</evidence>
<dbReference type="InterPro" id="IPR014855">
    <property type="entry name" value="NOZZLE"/>
</dbReference>